<dbReference type="InterPro" id="IPR036047">
    <property type="entry name" value="F-box-like_dom_sf"/>
</dbReference>
<dbReference type="EMBL" id="LRBV02000001">
    <property type="status" value="NOT_ANNOTATED_CDS"/>
    <property type="molecule type" value="Genomic_DNA"/>
</dbReference>
<dbReference type="OMA" id="PIVHHIM"/>
<dbReference type="Gene3D" id="3.80.10.10">
    <property type="entry name" value="Ribonuclease Inhibitor"/>
    <property type="match status" value="1"/>
</dbReference>
<dbReference type="CDD" id="cd22160">
    <property type="entry name" value="F-box_AtFBL13-like"/>
    <property type="match status" value="1"/>
</dbReference>
<dbReference type="InterPro" id="IPR053772">
    <property type="entry name" value="At1g61320/At1g61330-like"/>
</dbReference>
<evidence type="ECO:0000259" key="1">
    <source>
        <dbReference type="PROSITE" id="PS50181"/>
    </source>
</evidence>
<dbReference type="PANTHER" id="PTHR34145">
    <property type="entry name" value="OS02G0105600 PROTEIN"/>
    <property type="match status" value="1"/>
</dbReference>
<name>A0A7N2QXE3_QUELO</name>
<reference evidence="2" key="2">
    <citation type="submission" date="2021-01" db="UniProtKB">
        <authorList>
            <consortium name="EnsemblPlants"/>
        </authorList>
    </citation>
    <scope>IDENTIFICATION</scope>
</reference>
<reference evidence="2 3" key="1">
    <citation type="journal article" date="2016" name="G3 (Bethesda)">
        <title>First Draft Assembly and Annotation of the Genome of a California Endemic Oak Quercus lobata Nee (Fagaceae).</title>
        <authorList>
            <person name="Sork V.L."/>
            <person name="Fitz-Gibbon S.T."/>
            <person name="Puiu D."/>
            <person name="Crepeau M."/>
            <person name="Gugger P.F."/>
            <person name="Sherman R."/>
            <person name="Stevens K."/>
            <person name="Langley C.H."/>
            <person name="Pellegrini M."/>
            <person name="Salzberg S.L."/>
        </authorList>
    </citation>
    <scope>NUCLEOTIDE SEQUENCE [LARGE SCALE GENOMIC DNA]</scope>
    <source>
        <strain evidence="2 3">cv. SW786</strain>
    </source>
</reference>
<dbReference type="InterPro" id="IPR055357">
    <property type="entry name" value="LRR_At1g61320_AtMIF1"/>
</dbReference>
<dbReference type="SUPFAM" id="SSF52058">
    <property type="entry name" value="L domain-like"/>
    <property type="match status" value="1"/>
</dbReference>
<keyword evidence="3" id="KW-1185">Reference proteome</keyword>
<sequence length="574" mass="67153">MDSLSFPNLGYKKRRFVVSARLCQVNSSIMVDMEEGFNVMEKEHKIDMISELPDTLLQQILCFLPTKQVVQSGMLSRRWKHVWHTIPVLEFDRSCFEPKLWCRDSKKTRQIQRKRVELYHCVEQNLLSHCRQGLKINKFTLFMKLTTRKSVSRLDRWIDYAVKGDIEELNLEFYRSLSKRYILPQRVLLAKSITVLTLRGCRLESLYCDINLSSLKKLSLSEVHTNDQIIHNLVAGCPLIEDMRLESCYGMKNIHFSALSKLKAIMLRYNILEKVELEASNLYDAYIEENKACVINLIHCKNLKKLELYTECMTDEWFHYHISQLAHIEKLIIHCNMLGKIKISSQSLKALFLVECDKLVEVKIDTPKLCLLSYCGHSKISFSLNASVYLSEASYQMVRPVDHWDVQKIELLSKLSNSKLLYLTGFYVAKDVVVPKELRDTLPSPSYNVKQLKVVISQPWNGHEIDRLVDSLLWISPLPEILVITYWINVKPWKDTASFKFSYRKPILDEENPSCCKLLPFPCWRHCLKTVTIENFRVYADEETLKSEKETLEKYFYENAKFLESFQFLGGGFD</sequence>
<dbReference type="Pfam" id="PF00646">
    <property type="entry name" value="F-box"/>
    <property type="match status" value="1"/>
</dbReference>
<dbReference type="Proteomes" id="UP000594261">
    <property type="component" value="Chromosome 1"/>
</dbReference>
<evidence type="ECO:0000313" key="3">
    <source>
        <dbReference type="Proteomes" id="UP000594261"/>
    </source>
</evidence>
<dbReference type="Pfam" id="PF23622">
    <property type="entry name" value="LRR_At1g61320_AtMIF1"/>
    <property type="match status" value="2"/>
</dbReference>
<evidence type="ECO:0000313" key="2">
    <source>
        <dbReference type="EnsemblPlants" id="QL01p017794:mrna"/>
    </source>
</evidence>
<dbReference type="SUPFAM" id="SSF81383">
    <property type="entry name" value="F-box domain"/>
    <property type="match status" value="1"/>
</dbReference>
<dbReference type="InterPro" id="IPR001810">
    <property type="entry name" value="F-box_dom"/>
</dbReference>
<dbReference type="Gramene" id="QL01p017794:mrna">
    <property type="protein sequence ID" value="QL01p017794:mrna"/>
    <property type="gene ID" value="QL01p017794"/>
</dbReference>
<organism evidence="2 3">
    <name type="scientific">Quercus lobata</name>
    <name type="common">Valley oak</name>
    <dbReference type="NCBI Taxonomy" id="97700"/>
    <lineage>
        <taxon>Eukaryota</taxon>
        <taxon>Viridiplantae</taxon>
        <taxon>Streptophyta</taxon>
        <taxon>Embryophyta</taxon>
        <taxon>Tracheophyta</taxon>
        <taxon>Spermatophyta</taxon>
        <taxon>Magnoliopsida</taxon>
        <taxon>eudicotyledons</taxon>
        <taxon>Gunneridae</taxon>
        <taxon>Pentapetalae</taxon>
        <taxon>rosids</taxon>
        <taxon>fabids</taxon>
        <taxon>Fagales</taxon>
        <taxon>Fagaceae</taxon>
        <taxon>Quercus</taxon>
    </lineage>
</organism>
<accession>A0A7N2QXE3</accession>
<dbReference type="PROSITE" id="PS50181">
    <property type="entry name" value="FBOX"/>
    <property type="match status" value="1"/>
</dbReference>
<dbReference type="PANTHER" id="PTHR34145:SF28">
    <property type="entry name" value="F-BOX DOMAIN-CONTAINING PROTEIN"/>
    <property type="match status" value="1"/>
</dbReference>
<protein>
    <recommendedName>
        <fullName evidence="1">F-box domain-containing protein</fullName>
    </recommendedName>
</protein>
<dbReference type="InterPro" id="IPR032675">
    <property type="entry name" value="LRR_dom_sf"/>
</dbReference>
<proteinExistence type="predicted"/>
<dbReference type="InterPro" id="IPR053781">
    <property type="entry name" value="F-box_AtFBL13-like"/>
</dbReference>
<dbReference type="AlphaFoldDB" id="A0A7N2QXE3"/>
<dbReference type="Gene3D" id="1.20.1280.50">
    <property type="match status" value="1"/>
</dbReference>
<dbReference type="EnsemblPlants" id="QL01p017794:mrna">
    <property type="protein sequence ID" value="QL01p017794:mrna"/>
    <property type="gene ID" value="QL01p017794"/>
</dbReference>
<dbReference type="InParanoid" id="A0A7N2QXE3"/>
<feature type="domain" description="F-box" evidence="1">
    <location>
        <begin position="46"/>
        <end position="94"/>
    </location>
</feature>